<dbReference type="Proteomes" id="UP000828390">
    <property type="component" value="Unassembled WGS sequence"/>
</dbReference>
<feature type="domain" description="CFAP61 dimerisation" evidence="1">
    <location>
        <begin position="44"/>
        <end position="163"/>
    </location>
</feature>
<protein>
    <recommendedName>
        <fullName evidence="1">CFAP61 dimerisation domain-containing protein</fullName>
    </recommendedName>
</protein>
<reference evidence="2" key="1">
    <citation type="journal article" date="2019" name="bioRxiv">
        <title>The Genome of the Zebra Mussel, Dreissena polymorpha: A Resource for Invasive Species Research.</title>
        <authorList>
            <person name="McCartney M.A."/>
            <person name="Auch B."/>
            <person name="Kono T."/>
            <person name="Mallez S."/>
            <person name="Zhang Y."/>
            <person name="Obille A."/>
            <person name="Becker A."/>
            <person name="Abrahante J.E."/>
            <person name="Garbe J."/>
            <person name="Badalamenti J.P."/>
            <person name="Herman A."/>
            <person name="Mangelson H."/>
            <person name="Liachko I."/>
            <person name="Sullivan S."/>
            <person name="Sone E.D."/>
            <person name="Koren S."/>
            <person name="Silverstein K.A.T."/>
            <person name="Beckman K.B."/>
            <person name="Gohl D.M."/>
        </authorList>
    </citation>
    <scope>NUCLEOTIDE SEQUENCE</scope>
    <source>
        <strain evidence="2">Duluth1</strain>
        <tissue evidence="2">Whole animal</tissue>
    </source>
</reference>
<organism evidence="2 3">
    <name type="scientific">Dreissena polymorpha</name>
    <name type="common">Zebra mussel</name>
    <name type="synonym">Mytilus polymorpha</name>
    <dbReference type="NCBI Taxonomy" id="45954"/>
    <lineage>
        <taxon>Eukaryota</taxon>
        <taxon>Metazoa</taxon>
        <taxon>Spiralia</taxon>
        <taxon>Lophotrochozoa</taxon>
        <taxon>Mollusca</taxon>
        <taxon>Bivalvia</taxon>
        <taxon>Autobranchia</taxon>
        <taxon>Heteroconchia</taxon>
        <taxon>Euheterodonta</taxon>
        <taxon>Imparidentia</taxon>
        <taxon>Neoheterodontei</taxon>
        <taxon>Myida</taxon>
        <taxon>Dreissenoidea</taxon>
        <taxon>Dreissenidae</taxon>
        <taxon>Dreissena</taxon>
    </lineage>
</organism>
<sequence>MTPIDFEVTRSKVNVTLATEMLRLFDPTLDQQSGPQEEQLNLIPIYRNPKIQGALLPGNFRYLNVKKPGLDKPLVEQRAQVDYGQELVTGSPKGDLEYFRLHVNQYHTVETITCLSKQDFPTSNLICLFGLHERCMNNITSRLKEGLIKDLYKYFNETWALALYHDRFADFREELRELLITRPMDGSESLEEKVRTLVDPEMPLSEKQRGELEQLYGETGAKRAVEARLLNFLSYNYYHLPMRRRNVEPYITLSHSQVKEKCRTLHHIVTLTGEGEMRRRNVEPYITLSHSQVKEKCRTLHHIVTLTGEGEMRRRNVEPYITLSHSQVKEKCRTLHHIVTLTGEGEMRRRNVEPYITLSHSQAKEKCRTLHHIVTLTGEGDMENPHHIVTLTGDGEMRRRNVEPYITLSHSQVKEKCRTLHHIVTLTGEGEMRRRNVEPYITLSHSQAKEKCRTLHHIVTLTGEGDMENPHHIVTLTGEGEM</sequence>
<evidence type="ECO:0000259" key="1">
    <source>
        <dbReference type="Pfam" id="PF23150"/>
    </source>
</evidence>
<name>A0A9D4LIB0_DREPO</name>
<dbReference type="InterPro" id="IPR038884">
    <property type="entry name" value="CFAP61"/>
</dbReference>
<evidence type="ECO:0000313" key="3">
    <source>
        <dbReference type="Proteomes" id="UP000828390"/>
    </source>
</evidence>
<dbReference type="PANTHER" id="PTHR21178:SF8">
    <property type="entry name" value="CILIA- AND FLAGELLA-ASSOCIATED PROTEIN 61"/>
    <property type="match status" value="1"/>
</dbReference>
<comment type="caution">
    <text evidence="2">The sequence shown here is derived from an EMBL/GenBank/DDBJ whole genome shotgun (WGS) entry which is preliminary data.</text>
</comment>
<dbReference type="Pfam" id="PF23150">
    <property type="entry name" value="CFAP61_dimer"/>
    <property type="match status" value="1"/>
</dbReference>
<dbReference type="PANTHER" id="PTHR21178">
    <property type="entry name" value="CILIA- AND FLAGELLA-ASSOCIATED PROTEIN 61"/>
    <property type="match status" value="1"/>
</dbReference>
<dbReference type="AlphaFoldDB" id="A0A9D4LIB0"/>
<dbReference type="InterPro" id="IPR056299">
    <property type="entry name" value="CFAP61_dimer"/>
</dbReference>
<accession>A0A9D4LIB0</accession>
<reference evidence="2" key="2">
    <citation type="submission" date="2020-11" db="EMBL/GenBank/DDBJ databases">
        <authorList>
            <person name="McCartney M.A."/>
            <person name="Auch B."/>
            <person name="Kono T."/>
            <person name="Mallez S."/>
            <person name="Becker A."/>
            <person name="Gohl D.M."/>
            <person name="Silverstein K.A.T."/>
            <person name="Koren S."/>
            <person name="Bechman K.B."/>
            <person name="Herman A."/>
            <person name="Abrahante J.E."/>
            <person name="Garbe J."/>
        </authorList>
    </citation>
    <scope>NUCLEOTIDE SEQUENCE</scope>
    <source>
        <strain evidence="2">Duluth1</strain>
        <tissue evidence="2">Whole animal</tissue>
    </source>
</reference>
<evidence type="ECO:0000313" key="2">
    <source>
        <dbReference type="EMBL" id="KAH3859190.1"/>
    </source>
</evidence>
<keyword evidence="3" id="KW-1185">Reference proteome</keyword>
<gene>
    <name evidence="2" type="ORF">DPMN_101906</name>
</gene>
<dbReference type="EMBL" id="JAIWYP010000003">
    <property type="protein sequence ID" value="KAH3859190.1"/>
    <property type="molecule type" value="Genomic_DNA"/>
</dbReference>
<proteinExistence type="predicted"/>